<dbReference type="Pfam" id="PF04389">
    <property type="entry name" value="Peptidase_M28"/>
    <property type="match status" value="1"/>
</dbReference>
<dbReference type="SUPFAM" id="SSF53187">
    <property type="entry name" value="Zn-dependent exopeptidases"/>
    <property type="match status" value="1"/>
</dbReference>
<sequence length="448" mass="48448">MARTAEHLIEQAQKDNMAYELVQSLTTEIGPRLAGTSAEARARNWAINKLELLGFENVHVESFEVPVWLRGRERARIVSPFPQPLRITALGGSTSTGEHGVEGEVVGFPSLDSLIEADPARVEGKIVFVDEVMARKRDGSGYGVAVQKRLRTAYVAQQLGAIAALIRSVGTSSHRFPHTGQMRPLSDSAGKRGVPMAALSAPDADQLSRVLSYGGPVVVHLLVTSEVRAPAQSGNVIAEIRGRDSPEEIVLAGAHLDSWDLGTGAVDDGAGVGIVIAASRLLLEHLPEAPRRTIRLVLFGSEEVGFVGARDYSERYSAELPQHIVAAESDFGAGDIWRFDTRFPAEQLPYATEIARILSPLDIVRGNNTAYGGPDLRYMRESGVPVITLLQDGTDYFDLHHTPDDTLDKIGPDDLHQNVAAWAAFLYLAAETEVYFRDAEAASVTGTP</sequence>
<accession>A0ABT3T1S9</accession>
<keyword evidence="7" id="KW-0121">Carboxypeptidase</keyword>
<gene>
    <name evidence="22" type="ORF">EYC82_02420</name>
</gene>
<evidence type="ECO:0000256" key="15">
    <source>
        <dbReference type="ARBA" id="ARBA00023049"/>
    </source>
</evidence>
<evidence type="ECO:0000256" key="5">
    <source>
        <dbReference type="ARBA" id="ARBA00014116"/>
    </source>
</evidence>
<evidence type="ECO:0000256" key="1">
    <source>
        <dbReference type="ARBA" id="ARBA00004240"/>
    </source>
</evidence>
<evidence type="ECO:0000256" key="11">
    <source>
        <dbReference type="ARBA" id="ARBA00022801"/>
    </source>
</evidence>
<dbReference type="Proteomes" id="UP001143304">
    <property type="component" value="Unassembled WGS sequence"/>
</dbReference>
<evidence type="ECO:0000256" key="20">
    <source>
        <dbReference type="ARBA" id="ARBA00033328"/>
    </source>
</evidence>
<evidence type="ECO:0000256" key="3">
    <source>
        <dbReference type="ARBA" id="ARBA00004555"/>
    </source>
</evidence>
<evidence type="ECO:0000256" key="12">
    <source>
        <dbReference type="ARBA" id="ARBA00022824"/>
    </source>
</evidence>
<feature type="domain" description="Peptidase M28" evidence="21">
    <location>
        <begin position="235"/>
        <end position="425"/>
    </location>
</feature>
<keyword evidence="11" id="KW-0378">Hydrolase</keyword>
<dbReference type="Gene3D" id="3.40.630.10">
    <property type="entry name" value="Zn peptidases"/>
    <property type="match status" value="1"/>
</dbReference>
<evidence type="ECO:0000256" key="10">
    <source>
        <dbReference type="ARBA" id="ARBA00022729"/>
    </source>
</evidence>
<keyword evidence="9" id="KW-0479">Metal-binding</keyword>
<proteinExistence type="predicted"/>
<evidence type="ECO:0000256" key="6">
    <source>
        <dbReference type="ARBA" id="ARBA00022525"/>
    </source>
</evidence>
<keyword evidence="13" id="KW-0862">Zinc</keyword>
<keyword evidence="15" id="KW-0482">Metalloprotease</keyword>
<keyword evidence="6" id="KW-0964">Secreted</keyword>
<evidence type="ECO:0000256" key="13">
    <source>
        <dbReference type="ARBA" id="ARBA00022833"/>
    </source>
</evidence>
<keyword evidence="18" id="KW-0458">Lysosome</keyword>
<evidence type="ECO:0000256" key="16">
    <source>
        <dbReference type="ARBA" id="ARBA00023145"/>
    </source>
</evidence>
<evidence type="ECO:0000256" key="2">
    <source>
        <dbReference type="ARBA" id="ARBA00004371"/>
    </source>
</evidence>
<evidence type="ECO:0000256" key="8">
    <source>
        <dbReference type="ARBA" id="ARBA00022670"/>
    </source>
</evidence>
<comment type="caution">
    <text evidence="22">The sequence shown here is derived from an EMBL/GenBank/DDBJ whole genome shotgun (WGS) entry which is preliminary data.</text>
</comment>
<comment type="subcellular location">
    <subcellularLocation>
        <location evidence="1">Endoplasmic reticulum</location>
    </subcellularLocation>
    <subcellularLocation>
        <location evidence="3">Golgi apparatus</location>
    </subcellularLocation>
    <subcellularLocation>
        <location evidence="2">Lysosome</location>
    </subcellularLocation>
    <subcellularLocation>
        <location evidence="4">Secreted</location>
    </subcellularLocation>
</comment>
<dbReference type="PANTHER" id="PTHR12053:SF3">
    <property type="entry name" value="CARBOXYPEPTIDASE Q"/>
    <property type="match status" value="1"/>
</dbReference>
<keyword evidence="10" id="KW-0732">Signal</keyword>
<evidence type="ECO:0000256" key="9">
    <source>
        <dbReference type="ARBA" id="ARBA00022723"/>
    </source>
</evidence>
<evidence type="ECO:0000313" key="23">
    <source>
        <dbReference type="Proteomes" id="UP001143304"/>
    </source>
</evidence>
<evidence type="ECO:0000256" key="18">
    <source>
        <dbReference type="ARBA" id="ARBA00023228"/>
    </source>
</evidence>
<dbReference type="EMBL" id="SHNO01000001">
    <property type="protein sequence ID" value="MCX2976210.1"/>
    <property type="molecule type" value="Genomic_DNA"/>
</dbReference>
<name>A0ABT3T1S9_9GAMM</name>
<evidence type="ECO:0000256" key="14">
    <source>
        <dbReference type="ARBA" id="ARBA00023034"/>
    </source>
</evidence>
<keyword evidence="17" id="KW-0325">Glycoprotein</keyword>
<keyword evidence="12" id="KW-0256">Endoplasmic reticulum</keyword>
<evidence type="ECO:0000313" key="22">
    <source>
        <dbReference type="EMBL" id="MCX2976210.1"/>
    </source>
</evidence>
<keyword evidence="16" id="KW-0865">Zymogen</keyword>
<protein>
    <recommendedName>
        <fullName evidence="5">Carboxypeptidase Q</fullName>
    </recommendedName>
    <alternativeName>
        <fullName evidence="20">Plasma glutamate carboxypeptidase</fullName>
    </alternativeName>
</protein>
<keyword evidence="8" id="KW-0645">Protease</keyword>
<evidence type="ECO:0000259" key="21">
    <source>
        <dbReference type="Pfam" id="PF04389"/>
    </source>
</evidence>
<dbReference type="InterPro" id="IPR039866">
    <property type="entry name" value="CPQ"/>
</dbReference>
<evidence type="ECO:0000256" key="4">
    <source>
        <dbReference type="ARBA" id="ARBA00004613"/>
    </source>
</evidence>
<evidence type="ECO:0000256" key="17">
    <source>
        <dbReference type="ARBA" id="ARBA00023180"/>
    </source>
</evidence>
<evidence type="ECO:0000256" key="19">
    <source>
        <dbReference type="ARBA" id="ARBA00025833"/>
    </source>
</evidence>
<dbReference type="Gene3D" id="3.50.30.30">
    <property type="match status" value="1"/>
</dbReference>
<comment type="subunit">
    <text evidence="19">Homodimer. The monomeric form is inactive while the homodimer is active.</text>
</comment>
<reference evidence="22" key="1">
    <citation type="submission" date="2019-02" db="EMBL/GenBank/DDBJ databases">
        <authorList>
            <person name="Li S.-H."/>
        </authorList>
    </citation>
    <scope>NUCLEOTIDE SEQUENCE</scope>
    <source>
        <strain evidence="22">IMCC11814</strain>
    </source>
</reference>
<keyword evidence="14" id="KW-0333">Golgi apparatus</keyword>
<evidence type="ECO:0000256" key="7">
    <source>
        <dbReference type="ARBA" id="ARBA00022645"/>
    </source>
</evidence>
<organism evidence="22 23">
    <name type="scientific">Candidatus Marimicrobium litorale</name>
    <dbReference type="NCBI Taxonomy" id="2518991"/>
    <lineage>
        <taxon>Bacteria</taxon>
        <taxon>Pseudomonadati</taxon>
        <taxon>Pseudomonadota</taxon>
        <taxon>Gammaproteobacteria</taxon>
        <taxon>Cellvibrionales</taxon>
        <taxon>Halieaceae</taxon>
        <taxon>Marimicrobium</taxon>
    </lineage>
</organism>
<keyword evidence="23" id="KW-1185">Reference proteome</keyword>
<dbReference type="InterPro" id="IPR007484">
    <property type="entry name" value="Peptidase_M28"/>
</dbReference>
<dbReference type="PANTHER" id="PTHR12053">
    <property type="entry name" value="PROTEASE FAMILY M28 PLASMA GLUTAMATE CARBOXYPEPTIDASE-RELATED"/>
    <property type="match status" value="1"/>
</dbReference>